<evidence type="ECO:0000256" key="1">
    <source>
        <dbReference type="ARBA" id="ARBA00010617"/>
    </source>
</evidence>
<sequence>MSLPDPIPLYGPEYKRDPYPLYARLRAAGPIHRVLFPSGVTAWLVTGHAAAQRTLADPRLGKNHSRGNDRWRERASIMPEPQHSQLQVHLLHQDPPKHTAMRRLVTDAFAPRRVEELRPRFQEMADALVDAMPEDTDSADLVACFAARFPFQVLAEVIGLSPRLAARFRREWGKVVAPVGPTDPGRPAYEALLRELQAYIAEVVADPGDGLLGGLVAARDAGELTPEELDSMIFQLLVAGQEPVTNQITTAVVALLRHPEVLDRLRAEPGLMPAAVEELMRLDGAFELTTWRFLAEDADLHGTRVPAGDSVIVSLCAANRDPERFPDPDVLDLDRAQGPHLSFGHGVHFCPGAALARIELQVALGTLTGCLPGIRLAVPDEELPWIPAVLGRGVGELPVAFDRPVCPRPRG</sequence>
<dbReference type="FunFam" id="1.10.630.10:FF:000018">
    <property type="entry name" value="Cytochrome P450 monooxygenase"/>
    <property type="match status" value="1"/>
</dbReference>
<dbReference type="PANTHER" id="PTHR46696">
    <property type="entry name" value="P450, PUTATIVE (EUROFUNG)-RELATED"/>
    <property type="match status" value="1"/>
</dbReference>
<dbReference type="InterPro" id="IPR017972">
    <property type="entry name" value="Cyt_P450_CS"/>
</dbReference>
<comment type="similarity">
    <text evidence="1 7">Belongs to the cytochrome P450 family.</text>
</comment>
<evidence type="ECO:0000313" key="10">
    <source>
        <dbReference type="Proteomes" id="UP000235945"/>
    </source>
</evidence>
<dbReference type="OrthoDB" id="5500002at2"/>
<dbReference type="InterPro" id="IPR002397">
    <property type="entry name" value="Cyt_P450_B"/>
</dbReference>
<evidence type="ECO:0000256" key="4">
    <source>
        <dbReference type="ARBA" id="ARBA00023002"/>
    </source>
</evidence>
<evidence type="ECO:0000313" key="8">
    <source>
        <dbReference type="EMBL" id="MBB5118238.1"/>
    </source>
</evidence>
<gene>
    <name evidence="9" type="ORF">AF335_30585</name>
    <name evidence="8" type="ORF">FHS36_001659</name>
</gene>
<keyword evidence="2 7" id="KW-0349">Heme</keyword>
<proteinExistence type="inferred from homology"/>
<dbReference type="GO" id="GO:0020037">
    <property type="term" value="F:heme binding"/>
    <property type="evidence" value="ECO:0007669"/>
    <property type="project" value="InterPro"/>
</dbReference>
<dbReference type="Proteomes" id="UP000235945">
    <property type="component" value="Unassembled WGS sequence"/>
</dbReference>
<keyword evidence="4 7" id="KW-0560">Oxidoreductase</keyword>
<dbReference type="Proteomes" id="UP000528608">
    <property type="component" value="Unassembled WGS sequence"/>
</dbReference>
<evidence type="ECO:0000313" key="9">
    <source>
        <dbReference type="EMBL" id="PNE30119.1"/>
    </source>
</evidence>
<comment type="caution">
    <text evidence="9">The sequence shown here is derived from an EMBL/GenBank/DDBJ whole genome shotgun (WGS) entry which is preliminary data.</text>
</comment>
<dbReference type="Gene3D" id="1.10.630.10">
    <property type="entry name" value="Cytochrome P450"/>
    <property type="match status" value="1"/>
</dbReference>
<dbReference type="InterPro" id="IPR036396">
    <property type="entry name" value="Cyt_P450_sf"/>
</dbReference>
<dbReference type="CDD" id="cd11029">
    <property type="entry name" value="CYP107-like"/>
    <property type="match status" value="1"/>
</dbReference>
<dbReference type="SUPFAM" id="SSF48264">
    <property type="entry name" value="Cytochrome P450"/>
    <property type="match status" value="1"/>
</dbReference>
<evidence type="ECO:0000256" key="7">
    <source>
        <dbReference type="RuleBase" id="RU000461"/>
    </source>
</evidence>
<dbReference type="GO" id="GO:0005506">
    <property type="term" value="F:iron ion binding"/>
    <property type="evidence" value="ECO:0007669"/>
    <property type="project" value="InterPro"/>
</dbReference>
<evidence type="ECO:0000256" key="6">
    <source>
        <dbReference type="ARBA" id="ARBA00023033"/>
    </source>
</evidence>
<evidence type="ECO:0000256" key="3">
    <source>
        <dbReference type="ARBA" id="ARBA00022723"/>
    </source>
</evidence>
<evidence type="ECO:0000313" key="11">
    <source>
        <dbReference type="Proteomes" id="UP000528608"/>
    </source>
</evidence>
<accession>A0A2N8NMW7</accession>
<evidence type="ECO:0000256" key="5">
    <source>
        <dbReference type="ARBA" id="ARBA00023004"/>
    </source>
</evidence>
<dbReference type="EMBL" id="LGUI01000013">
    <property type="protein sequence ID" value="PNE30119.1"/>
    <property type="molecule type" value="Genomic_DNA"/>
</dbReference>
<dbReference type="PANTHER" id="PTHR46696:SF1">
    <property type="entry name" value="CYTOCHROME P450 YJIB-RELATED"/>
    <property type="match status" value="1"/>
</dbReference>
<dbReference type="AlphaFoldDB" id="A0A2N8NMW7"/>
<dbReference type="GO" id="GO:0016705">
    <property type="term" value="F:oxidoreductase activity, acting on paired donors, with incorporation or reduction of molecular oxygen"/>
    <property type="evidence" value="ECO:0007669"/>
    <property type="project" value="InterPro"/>
</dbReference>
<dbReference type="InterPro" id="IPR001128">
    <property type="entry name" value="Cyt_P450"/>
</dbReference>
<dbReference type="GO" id="GO:0004497">
    <property type="term" value="F:monooxygenase activity"/>
    <property type="evidence" value="ECO:0007669"/>
    <property type="project" value="UniProtKB-KW"/>
</dbReference>
<reference evidence="10" key="1">
    <citation type="submission" date="2015-07" db="EMBL/GenBank/DDBJ databases">
        <authorList>
            <person name="Graham D.E."/>
            <person name="Giannone R.J."/>
            <person name="Gulvik C.A."/>
            <person name="Hettich R.L."/>
            <person name="Klingeman D.M."/>
            <person name="Mahan K.M."/>
            <person name="Parry R.J."/>
            <person name="Spain J.C."/>
        </authorList>
    </citation>
    <scope>NUCLEOTIDE SEQUENCE [LARGE SCALE GENOMIC DNA]</scope>
    <source>
        <strain evidence="10">ATCC 27428</strain>
    </source>
</reference>
<evidence type="ECO:0000256" key="2">
    <source>
        <dbReference type="ARBA" id="ARBA00022617"/>
    </source>
</evidence>
<dbReference type="Pfam" id="PF00067">
    <property type="entry name" value="p450"/>
    <property type="match status" value="1"/>
</dbReference>
<keyword evidence="5 7" id="KW-0408">Iron</keyword>
<reference evidence="9" key="2">
    <citation type="submission" date="2015-07" db="EMBL/GenBank/DDBJ databases">
        <authorList>
            <person name="Noorani M."/>
        </authorList>
    </citation>
    <scope>NUCLEOTIDE SEQUENCE [LARGE SCALE GENOMIC DNA]</scope>
    <source>
        <strain evidence="9">ATCC 27428</strain>
    </source>
</reference>
<keyword evidence="3 7" id="KW-0479">Metal-binding</keyword>
<name>A0A2N8NMW7_STREU</name>
<keyword evidence="6 7" id="KW-0503">Monooxygenase</keyword>
<reference evidence="8 11" key="3">
    <citation type="submission" date="2020-08" db="EMBL/GenBank/DDBJ databases">
        <title>Genomic Encyclopedia of Type Strains, Phase III (KMG-III): the genomes of soil and plant-associated and newly described type strains.</title>
        <authorList>
            <person name="Whitman W."/>
        </authorList>
    </citation>
    <scope>NUCLEOTIDE SEQUENCE [LARGE SCALE GENOMIC DNA]</scope>
    <source>
        <strain evidence="8 11">CECT 3259</strain>
    </source>
</reference>
<dbReference type="PRINTS" id="PR00359">
    <property type="entry name" value="BP450"/>
</dbReference>
<dbReference type="RefSeq" id="WP_102921766.1">
    <property type="nucleotide sequence ID" value="NZ_JACHJF010000003.1"/>
</dbReference>
<dbReference type="EMBL" id="JACHJF010000003">
    <property type="protein sequence ID" value="MBB5118238.1"/>
    <property type="molecule type" value="Genomic_DNA"/>
</dbReference>
<keyword evidence="10" id="KW-1185">Reference proteome</keyword>
<organism evidence="9 10">
    <name type="scientific">Streptomyces eurocidicus</name>
    <name type="common">Streptoverticillium eurocidicus</name>
    <dbReference type="NCBI Taxonomy" id="66423"/>
    <lineage>
        <taxon>Bacteria</taxon>
        <taxon>Bacillati</taxon>
        <taxon>Actinomycetota</taxon>
        <taxon>Actinomycetes</taxon>
        <taxon>Kitasatosporales</taxon>
        <taxon>Streptomycetaceae</taxon>
        <taxon>Streptomyces</taxon>
    </lineage>
</organism>
<protein>
    <submittedName>
        <fullName evidence="9">Cytochrome P450</fullName>
    </submittedName>
</protein>
<dbReference type="PROSITE" id="PS00086">
    <property type="entry name" value="CYTOCHROME_P450"/>
    <property type="match status" value="1"/>
</dbReference>